<accession>A0ABQ3H1U8</accession>
<dbReference type="EMBL" id="BMYO01000005">
    <property type="protein sequence ID" value="GHD63359.1"/>
    <property type="molecule type" value="Genomic_DNA"/>
</dbReference>
<evidence type="ECO:0000313" key="1">
    <source>
        <dbReference type="EMBL" id="GHD63359.1"/>
    </source>
</evidence>
<name>A0ABQ3H1U8_9NEIS</name>
<gene>
    <name evidence="1" type="ORF">GCM10007350_20590</name>
</gene>
<dbReference type="RefSeq" id="WP_189460479.1">
    <property type="nucleotide sequence ID" value="NZ_BMYO01000005.1"/>
</dbReference>
<sequence length="102" mass="11445">MDKALQIMTLTRALLDVQGRRDWAQLAEVDKALSVLVGQLNDKVHLSLREREALKPLRVAHAAAMKSCLGEAGRMNALLDELRRNREGLIAYGLINEQDDRP</sequence>
<dbReference type="Proteomes" id="UP000604737">
    <property type="component" value="Unassembled WGS sequence"/>
</dbReference>
<proteinExistence type="predicted"/>
<keyword evidence="2" id="KW-1185">Reference proteome</keyword>
<evidence type="ECO:0008006" key="3">
    <source>
        <dbReference type="Google" id="ProtNLM"/>
    </source>
</evidence>
<organism evidence="1 2">
    <name type="scientific">Jeongeupia chitinilytica</name>
    <dbReference type="NCBI Taxonomy" id="1041641"/>
    <lineage>
        <taxon>Bacteria</taxon>
        <taxon>Pseudomonadati</taxon>
        <taxon>Pseudomonadota</taxon>
        <taxon>Betaproteobacteria</taxon>
        <taxon>Neisseriales</taxon>
        <taxon>Chitinibacteraceae</taxon>
        <taxon>Jeongeupia</taxon>
    </lineage>
</organism>
<evidence type="ECO:0000313" key="2">
    <source>
        <dbReference type="Proteomes" id="UP000604737"/>
    </source>
</evidence>
<reference evidence="2" key="1">
    <citation type="journal article" date="2019" name="Int. J. Syst. Evol. Microbiol.">
        <title>The Global Catalogue of Microorganisms (GCM) 10K type strain sequencing project: providing services to taxonomists for standard genome sequencing and annotation.</title>
        <authorList>
            <consortium name="The Broad Institute Genomics Platform"/>
            <consortium name="The Broad Institute Genome Sequencing Center for Infectious Disease"/>
            <person name="Wu L."/>
            <person name="Ma J."/>
        </authorList>
    </citation>
    <scope>NUCLEOTIDE SEQUENCE [LARGE SCALE GENOMIC DNA]</scope>
    <source>
        <strain evidence="2">KCTC 23701</strain>
    </source>
</reference>
<comment type="caution">
    <text evidence="1">The sequence shown here is derived from an EMBL/GenBank/DDBJ whole genome shotgun (WGS) entry which is preliminary data.</text>
</comment>
<protein>
    <recommendedName>
        <fullName evidence="3">Flagellar protein FliT</fullName>
    </recommendedName>
</protein>